<dbReference type="AlphaFoldDB" id="A0A2I1CQB9"/>
<dbReference type="PANTHER" id="PTHR24304">
    <property type="entry name" value="CYTOCHROME P450 FAMILY 7"/>
    <property type="match status" value="1"/>
</dbReference>
<keyword evidence="3 8" id="KW-0349">Heme</keyword>
<reference evidence="9" key="1">
    <citation type="submission" date="2016-12" db="EMBL/GenBank/DDBJ databases">
        <title>The genomes of Aspergillus section Nigri reveals drivers in fungal speciation.</title>
        <authorList>
            <consortium name="DOE Joint Genome Institute"/>
            <person name="Vesth T.C."/>
            <person name="Nybo J."/>
            <person name="Theobald S."/>
            <person name="Brandl J."/>
            <person name="Frisvad J.C."/>
            <person name="Nielsen K.F."/>
            <person name="Lyhne E.K."/>
            <person name="Kogle M.E."/>
            <person name="Kuo A."/>
            <person name="Riley R."/>
            <person name="Clum A."/>
            <person name="Nolan M."/>
            <person name="Lipzen A."/>
            <person name="Salamov A."/>
            <person name="Henrissat B."/>
            <person name="Wiebenga A."/>
            <person name="De vries R.P."/>
            <person name="Grigoriev I.V."/>
            <person name="Mortensen U.H."/>
            <person name="Andersen M.R."/>
            <person name="Baker S.E."/>
        </authorList>
    </citation>
    <scope>NUCLEOTIDE SEQUENCE</scope>
    <source>
        <strain evidence="9">IBT 28561</strain>
    </source>
</reference>
<dbReference type="VEuPathDB" id="FungiDB:P168DRAFT_218071"/>
<keyword evidence="10" id="KW-1185">Reference proteome</keyword>
<dbReference type="GeneID" id="36540615"/>
<accession>A0A2I1CQB9</accession>
<dbReference type="GO" id="GO:0008395">
    <property type="term" value="F:steroid hydroxylase activity"/>
    <property type="evidence" value="ECO:0007669"/>
    <property type="project" value="TreeGrafter"/>
</dbReference>
<dbReference type="InterPro" id="IPR036396">
    <property type="entry name" value="Cyt_P450_sf"/>
</dbReference>
<evidence type="ECO:0000256" key="6">
    <source>
        <dbReference type="ARBA" id="ARBA00023004"/>
    </source>
</evidence>
<dbReference type="SUPFAM" id="SSF48264">
    <property type="entry name" value="Cytochrome P450"/>
    <property type="match status" value="1"/>
</dbReference>
<dbReference type="PRINTS" id="PR00465">
    <property type="entry name" value="EP450IV"/>
</dbReference>
<evidence type="ECO:0000256" key="4">
    <source>
        <dbReference type="ARBA" id="ARBA00022723"/>
    </source>
</evidence>
<dbReference type="GO" id="GO:0016705">
    <property type="term" value="F:oxidoreductase activity, acting on paired donors, with incorporation or reduction of molecular oxygen"/>
    <property type="evidence" value="ECO:0007669"/>
    <property type="project" value="InterPro"/>
</dbReference>
<dbReference type="InterPro" id="IPR002403">
    <property type="entry name" value="Cyt_P450_E_grp-IV"/>
</dbReference>
<dbReference type="Gene3D" id="1.10.630.10">
    <property type="entry name" value="Cytochrome P450"/>
    <property type="match status" value="1"/>
</dbReference>
<protein>
    <submittedName>
        <fullName evidence="9">Cytochrome P450</fullName>
    </submittedName>
</protein>
<evidence type="ECO:0000256" key="7">
    <source>
        <dbReference type="ARBA" id="ARBA00023033"/>
    </source>
</evidence>
<keyword evidence="4 8" id="KW-0479">Metal-binding</keyword>
<evidence type="ECO:0000256" key="3">
    <source>
        <dbReference type="ARBA" id="ARBA00022617"/>
    </source>
</evidence>
<evidence type="ECO:0000256" key="1">
    <source>
        <dbReference type="ARBA" id="ARBA00001971"/>
    </source>
</evidence>
<dbReference type="EMBL" id="MSFM01000021">
    <property type="protein sequence ID" value="PKX99834.1"/>
    <property type="molecule type" value="Genomic_DNA"/>
</dbReference>
<name>A0A2I1CQB9_ASPC2</name>
<dbReference type="Pfam" id="PF00067">
    <property type="entry name" value="p450"/>
    <property type="match status" value="1"/>
</dbReference>
<comment type="caution">
    <text evidence="9">The sequence shown here is derived from an EMBL/GenBank/DDBJ whole genome shotgun (WGS) entry which is preliminary data.</text>
</comment>
<organism evidence="9 10">
    <name type="scientific">Aspergillus campestris (strain IBT 28561)</name>
    <dbReference type="NCBI Taxonomy" id="1392248"/>
    <lineage>
        <taxon>Eukaryota</taxon>
        <taxon>Fungi</taxon>
        <taxon>Dikarya</taxon>
        <taxon>Ascomycota</taxon>
        <taxon>Pezizomycotina</taxon>
        <taxon>Eurotiomycetes</taxon>
        <taxon>Eurotiomycetidae</taxon>
        <taxon>Eurotiales</taxon>
        <taxon>Aspergillaceae</taxon>
        <taxon>Aspergillus</taxon>
        <taxon>Aspergillus subgen. Circumdati</taxon>
    </lineage>
</organism>
<keyword evidence="5" id="KW-0560">Oxidoreductase</keyword>
<dbReference type="GO" id="GO:0005506">
    <property type="term" value="F:iron ion binding"/>
    <property type="evidence" value="ECO:0007669"/>
    <property type="project" value="InterPro"/>
</dbReference>
<proteinExistence type="inferred from homology"/>
<dbReference type="GO" id="GO:0020037">
    <property type="term" value="F:heme binding"/>
    <property type="evidence" value="ECO:0007669"/>
    <property type="project" value="InterPro"/>
</dbReference>
<evidence type="ECO:0000256" key="8">
    <source>
        <dbReference type="PIRSR" id="PIRSR602403-1"/>
    </source>
</evidence>
<dbReference type="InterPro" id="IPR050529">
    <property type="entry name" value="CYP450_sterol_14alpha_dmase"/>
</dbReference>
<feature type="non-terminal residue" evidence="9">
    <location>
        <position position="454"/>
    </location>
</feature>
<dbReference type="Proteomes" id="UP000234254">
    <property type="component" value="Unassembled WGS sequence"/>
</dbReference>
<dbReference type="OrthoDB" id="1470350at2759"/>
<evidence type="ECO:0000313" key="10">
    <source>
        <dbReference type="Proteomes" id="UP000234254"/>
    </source>
</evidence>
<evidence type="ECO:0000313" key="9">
    <source>
        <dbReference type="EMBL" id="PKX99834.1"/>
    </source>
</evidence>
<dbReference type="InterPro" id="IPR001128">
    <property type="entry name" value="Cyt_P450"/>
</dbReference>
<gene>
    <name evidence="9" type="ORF">P168DRAFT_218071</name>
</gene>
<keyword evidence="6 8" id="KW-0408">Iron</keyword>
<evidence type="ECO:0000256" key="2">
    <source>
        <dbReference type="ARBA" id="ARBA00010617"/>
    </source>
</evidence>
<comment type="similarity">
    <text evidence="2">Belongs to the cytochrome P450 family.</text>
</comment>
<sequence>EPPVAPYWIPYFGHVFEFFRDPGGLVQNLRKKYPGVPFSLVMMGTKFHVFDSVESASTIFGRSRDFDFSPIVASMMQNGLDLPNQDTHIYQGTFKSENGSKPFQDLIHNAYIRFLTGKHLDSIMKVYKVNLANYVDDKVKVPRMEKRNIFVFEEMRRLVFATSVTTFFGTRIQKDYPGFSEDFRLLDDTLYAGVRTSLPFQLNRQAWQARERILLAFDRWIDTAVQEWPGGHEIWCEEWGLKLNWERERLHRDHGITPRGRSCSHLSFLWVSMTNVGPLATTFLMNLLESSVYMEQFRSKAEAVVKGCSGDMLEFDITKLKSDPWVQGFWKETIRLGSTSASARVLQKDEQLEGFILHKGSLVFLPVQLMHYNPDIFEKPTKFDPDRWISGGDQRQNSSLRPFGGGSSICSGRFLAEQETLLIAATFLLRFELRVKPFQEPFKPNPRALGIMGP</sequence>
<evidence type="ECO:0000256" key="5">
    <source>
        <dbReference type="ARBA" id="ARBA00023002"/>
    </source>
</evidence>
<comment type="cofactor">
    <cofactor evidence="1 8">
        <name>heme</name>
        <dbReference type="ChEBI" id="CHEBI:30413"/>
    </cofactor>
</comment>
<dbReference type="PANTHER" id="PTHR24304:SF2">
    <property type="entry name" value="24-HYDROXYCHOLESTEROL 7-ALPHA-HYDROXYLASE"/>
    <property type="match status" value="1"/>
</dbReference>
<keyword evidence="7" id="KW-0503">Monooxygenase</keyword>
<feature type="non-terminal residue" evidence="9">
    <location>
        <position position="1"/>
    </location>
</feature>
<feature type="binding site" description="axial binding residue" evidence="8">
    <location>
        <position position="410"/>
    </location>
    <ligand>
        <name>heme</name>
        <dbReference type="ChEBI" id="CHEBI:30413"/>
    </ligand>
    <ligandPart>
        <name>Fe</name>
        <dbReference type="ChEBI" id="CHEBI:18248"/>
    </ligandPart>
</feature>
<dbReference type="RefSeq" id="XP_024688429.1">
    <property type="nucleotide sequence ID" value="XM_024833091.1"/>
</dbReference>